<dbReference type="Gene3D" id="1.10.10.10">
    <property type="entry name" value="Winged helix-like DNA-binding domain superfamily/Winged helix DNA-binding domain"/>
    <property type="match status" value="1"/>
</dbReference>
<protein>
    <recommendedName>
        <fullName evidence="1">Restriction system protein Mrr-like N-terminal domain-containing protein</fullName>
    </recommendedName>
</protein>
<dbReference type="EMBL" id="AP022561">
    <property type="protein sequence ID" value="BBX09948.1"/>
    <property type="molecule type" value="Genomic_DNA"/>
</dbReference>
<dbReference type="RefSeq" id="WP_232077822.1">
    <property type="nucleotide sequence ID" value="NZ_AP022561.1"/>
</dbReference>
<sequence length="110" mass="12405">MPVWSGFLKPVLEVLADGKVWKRRELLEAVCNHVGLTDEQRLEPLSSGESRAENRVGWAVSALYKAELVEKPQRAAYRLNDAGRQFLDQHPNGISEKTLKTLPVYQAYVA</sequence>
<reference evidence="2 3" key="1">
    <citation type="journal article" date="2019" name="Emerg. Microbes Infect.">
        <title>Comprehensive subspecies identification of 175 nontuberculous mycobacteria species based on 7547 genomic profiles.</title>
        <authorList>
            <person name="Matsumoto Y."/>
            <person name="Kinjo T."/>
            <person name="Motooka D."/>
            <person name="Nabeya D."/>
            <person name="Jung N."/>
            <person name="Uechi K."/>
            <person name="Horii T."/>
            <person name="Iida T."/>
            <person name="Fujita J."/>
            <person name="Nakamura S."/>
        </authorList>
    </citation>
    <scope>NUCLEOTIDE SEQUENCE [LARGE SCALE GENOMIC DNA]</scope>
    <source>
        <strain evidence="2 3">JCM 6376</strain>
    </source>
</reference>
<dbReference type="KEGG" id="maic:MAIC_47510"/>
<evidence type="ECO:0000259" key="1">
    <source>
        <dbReference type="Pfam" id="PF14338"/>
    </source>
</evidence>
<organism evidence="2 3">
    <name type="scientific">Mycolicibacterium aichiense</name>
    <dbReference type="NCBI Taxonomy" id="1799"/>
    <lineage>
        <taxon>Bacteria</taxon>
        <taxon>Bacillati</taxon>
        <taxon>Actinomycetota</taxon>
        <taxon>Actinomycetes</taxon>
        <taxon>Mycobacteriales</taxon>
        <taxon>Mycobacteriaceae</taxon>
        <taxon>Mycolicibacterium</taxon>
    </lineage>
</organism>
<feature type="domain" description="Restriction system protein Mrr-like N-terminal" evidence="1">
    <location>
        <begin position="4"/>
        <end position="88"/>
    </location>
</feature>
<dbReference type="AlphaFoldDB" id="A0AAD1MDU1"/>
<name>A0AAD1MDU1_9MYCO</name>
<evidence type="ECO:0000313" key="2">
    <source>
        <dbReference type="EMBL" id="BBX09948.1"/>
    </source>
</evidence>
<proteinExistence type="predicted"/>
<gene>
    <name evidence="2" type="ORF">MAIC_47510</name>
</gene>
<accession>A0AAD1MDU1</accession>
<evidence type="ECO:0000313" key="3">
    <source>
        <dbReference type="Proteomes" id="UP000467327"/>
    </source>
</evidence>
<dbReference type="Proteomes" id="UP000467327">
    <property type="component" value="Chromosome"/>
</dbReference>
<dbReference type="InterPro" id="IPR025745">
    <property type="entry name" value="Mrr-like_N_dom"/>
</dbReference>
<keyword evidence="3" id="KW-1185">Reference proteome</keyword>
<dbReference type="InterPro" id="IPR036388">
    <property type="entry name" value="WH-like_DNA-bd_sf"/>
</dbReference>
<dbReference type="Pfam" id="PF14338">
    <property type="entry name" value="Mrr_N"/>
    <property type="match status" value="1"/>
</dbReference>